<evidence type="ECO:0000313" key="2">
    <source>
        <dbReference type="Proteomes" id="UP001146067"/>
    </source>
</evidence>
<dbReference type="AlphaFoldDB" id="A0A9X3P9Q7"/>
<protein>
    <recommendedName>
        <fullName evidence="3">Cupin domain-containing protein</fullName>
    </recommendedName>
</protein>
<dbReference type="RefSeq" id="WP_270110094.1">
    <property type="nucleotide sequence ID" value="NZ_JAPZVP010000007.1"/>
</dbReference>
<dbReference type="EMBL" id="JAPZVP010000007">
    <property type="protein sequence ID" value="MDA1360181.1"/>
    <property type="molecule type" value="Genomic_DNA"/>
</dbReference>
<evidence type="ECO:0000313" key="1">
    <source>
        <dbReference type="EMBL" id="MDA1360181.1"/>
    </source>
</evidence>
<sequence>MRIVRSTESRRSETPAAVMTTFASPDLGGAAAPLWKVEAAAETAGPVHHIDAEQVWVVLTGDVAVTVDGAYADLAAGDTIVIAADAARQFAPGPDGFTAICTGPAGMRAYMPGKEDAKMTPPWTA</sequence>
<name>A0A9X3P9Q7_9ACTN</name>
<proteinExistence type="predicted"/>
<dbReference type="Gene3D" id="2.60.120.10">
    <property type="entry name" value="Jelly Rolls"/>
    <property type="match status" value="1"/>
</dbReference>
<dbReference type="Proteomes" id="UP001146067">
    <property type="component" value="Unassembled WGS sequence"/>
</dbReference>
<organism evidence="1 2">
    <name type="scientific">Glycomyces luteolus</name>
    <dbReference type="NCBI Taxonomy" id="2670330"/>
    <lineage>
        <taxon>Bacteria</taxon>
        <taxon>Bacillati</taxon>
        <taxon>Actinomycetota</taxon>
        <taxon>Actinomycetes</taxon>
        <taxon>Glycomycetales</taxon>
        <taxon>Glycomycetaceae</taxon>
        <taxon>Glycomyces</taxon>
    </lineage>
</organism>
<comment type="caution">
    <text evidence="1">The sequence shown here is derived from an EMBL/GenBank/DDBJ whole genome shotgun (WGS) entry which is preliminary data.</text>
</comment>
<accession>A0A9X3P9Q7</accession>
<dbReference type="InterPro" id="IPR014710">
    <property type="entry name" value="RmlC-like_jellyroll"/>
</dbReference>
<keyword evidence="2" id="KW-1185">Reference proteome</keyword>
<dbReference type="InterPro" id="IPR011051">
    <property type="entry name" value="RmlC_Cupin_sf"/>
</dbReference>
<reference evidence="1" key="1">
    <citation type="submission" date="2022-12" db="EMBL/GenBank/DDBJ databases">
        <title>Gycomyces niveus sp.nov.,a novel actinomycete isolated from soil in Shouguan.</title>
        <authorList>
            <person name="Yang X."/>
        </authorList>
    </citation>
    <scope>NUCLEOTIDE SEQUENCE</scope>
    <source>
        <strain evidence="1">NEAU-A15</strain>
    </source>
</reference>
<gene>
    <name evidence="1" type="ORF">O1R50_11120</name>
</gene>
<dbReference type="SUPFAM" id="SSF51182">
    <property type="entry name" value="RmlC-like cupins"/>
    <property type="match status" value="1"/>
</dbReference>
<evidence type="ECO:0008006" key="3">
    <source>
        <dbReference type="Google" id="ProtNLM"/>
    </source>
</evidence>